<comment type="caution">
    <text evidence="7">The sequence shown here is derived from an EMBL/GenBank/DDBJ whole genome shotgun (WGS) entry which is preliminary data.</text>
</comment>
<feature type="domain" description="Thiamin pyrophosphokinase thiamin-binding" evidence="6">
    <location>
        <begin position="144"/>
        <end position="210"/>
    </location>
</feature>
<proteinExistence type="predicted"/>
<dbReference type="EMBL" id="JACSQN010000002">
    <property type="protein sequence ID" value="MBD7983487.1"/>
    <property type="molecule type" value="Genomic_DNA"/>
</dbReference>
<sequence>MKRVVICAGGPKEELLDLHLYCSEESIFIGVDRGTLHLLDVGITPAIAVGDFDSISDEELQQVKRSVQEVIEFDSNKDETDTELAVTRAIDFKPENIILTGVTGGRLDHFQSVLHLLYSLQTENQGINFTIRNVSNELAFLRSGVHRISKLDELPYVSFFAFGGAVSKFTLTGFKYETVNAEIGMGMTKFTSNELVAEVCTISFRQGICLMVRSSDS</sequence>
<dbReference type="Gene3D" id="3.40.50.10240">
    <property type="entry name" value="Thiamin pyrophosphokinase, catalytic domain"/>
    <property type="match status" value="1"/>
</dbReference>
<gene>
    <name evidence="7" type="ORF">H9649_02745</name>
</gene>
<evidence type="ECO:0000313" key="8">
    <source>
        <dbReference type="Proteomes" id="UP000626786"/>
    </source>
</evidence>
<accession>A0ABR8U629</accession>
<dbReference type="InterPro" id="IPR053149">
    <property type="entry name" value="TPK"/>
</dbReference>
<dbReference type="RefSeq" id="WP_191693126.1">
    <property type="nucleotide sequence ID" value="NZ_JACSQN010000002.1"/>
</dbReference>
<evidence type="ECO:0000256" key="5">
    <source>
        <dbReference type="NCBIfam" id="TIGR01378"/>
    </source>
</evidence>
<dbReference type="Pfam" id="PF04263">
    <property type="entry name" value="TPK_catalytic"/>
    <property type="match status" value="1"/>
</dbReference>
<dbReference type="InterPro" id="IPR036759">
    <property type="entry name" value="TPK_catalytic_sf"/>
</dbReference>
<dbReference type="SMART" id="SM00983">
    <property type="entry name" value="TPK_B1_binding"/>
    <property type="match status" value="1"/>
</dbReference>
<evidence type="ECO:0000256" key="3">
    <source>
        <dbReference type="ARBA" id="ARBA00022777"/>
    </source>
</evidence>
<keyword evidence="1 7" id="KW-0808">Transferase</keyword>
<dbReference type="PANTHER" id="PTHR41299:SF1">
    <property type="entry name" value="THIAMINE PYROPHOSPHOKINASE"/>
    <property type="match status" value="1"/>
</dbReference>
<reference evidence="7 8" key="1">
    <citation type="submission" date="2020-08" db="EMBL/GenBank/DDBJ databases">
        <title>A Genomic Blueprint of the Chicken Gut Microbiome.</title>
        <authorList>
            <person name="Gilroy R."/>
            <person name="Ravi A."/>
            <person name="Getino M."/>
            <person name="Pursley I."/>
            <person name="Horton D.L."/>
            <person name="Alikhan N.-F."/>
            <person name="Baker D."/>
            <person name="Gharbi K."/>
            <person name="Hall N."/>
            <person name="Watson M."/>
            <person name="Adriaenssens E.M."/>
            <person name="Foster-Nyarko E."/>
            <person name="Jarju S."/>
            <person name="Secka A."/>
            <person name="Antonio M."/>
            <person name="Oren A."/>
            <person name="Chaudhuri R."/>
            <person name="La Ragione R.M."/>
            <person name="Hildebrand F."/>
            <person name="Pallen M.J."/>
        </authorList>
    </citation>
    <scope>NUCLEOTIDE SEQUENCE [LARGE SCALE GENOMIC DNA]</scope>
    <source>
        <strain evidence="7 8">Sa2YVA2</strain>
    </source>
</reference>
<keyword evidence="2" id="KW-0547">Nucleotide-binding</keyword>
<dbReference type="InterPro" id="IPR007371">
    <property type="entry name" value="TPK_catalytic"/>
</dbReference>
<dbReference type="InterPro" id="IPR007373">
    <property type="entry name" value="Thiamin_PyroPKinase_B1-bd"/>
</dbReference>
<evidence type="ECO:0000256" key="1">
    <source>
        <dbReference type="ARBA" id="ARBA00022679"/>
    </source>
</evidence>
<dbReference type="GO" id="GO:0004788">
    <property type="term" value="F:thiamine diphosphokinase activity"/>
    <property type="evidence" value="ECO:0007669"/>
    <property type="project" value="UniProtKB-EC"/>
</dbReference>
<dbReference type="InterPro" id="IPR006282">
    <property type="entry name" value="Thi_PPkinase"/>
</dbReference>
<dbReference type="PANTHER" id="PTHR41299">
    <property type="entry name" value="THIAMINE PYROPHOSPHOKINASE"/>
    <property type="match status" value="1"/>
</dbReference>
<dbReference type="EC" id="2.7.6.2" evidence="5"/>
<evidence type="ECO:0000256" key="2">
    <source>
        <dbReference type="ARBA" id="ARBA00022741"/>
    </source>
</evidence>
<evidence type="ECO:0000256" key="4">
    <source>
        <dbReference type="ARBA" id="ARBA00022840"/>
    </source>
</evidence>
<keyword evidence="4" id="KW-0067">ATP-binding</keyword>
<dbReference type="Pfam" id="PF04265">
    <property type="entry name" value="TPK_B1_binding"/>
    <property type="match status" value="1"/>
</dbReference>
<evidence type="ECO:0000313" key="7">
    <source>
        <dbReference type="EMBL" id="MBD7983487.1"/>
    </source>
</evidence>
<dbReference type="NCBIfam" id="TIGR01378">
    <property type="entry name" value="thi_PPkinase"/>
    <property type="match status" value="1"/>
</dbReference>
<dbReference type="CDD" id="cd07995">
    <property type="entry name" value="TPK"/>
    <property type="match status" value="1"/>
</dbReference>
<dbReference type="SUPFAM" id="SSF63999">
    <property type="entry name" value="Thiamin pyrophosphokinase, catalytic domain"/>
    <property type="match status" value="1"/>
</dbReference>
<dbReference type="InterPro" id="IPR036371">
    <property type="entry name" value="TPK_B1-bd_sf"/>
</dbReference>
<dbReference type="Proteomes" id="UP000626786">
    <property type="component" value="Unassembled WGS sequence"/>
</dbReference>
<keyword evidence="8" id="KW-1185">Reference proteome</keyword>
<keyword evidence="3" id="KW-0418">Kinase</keyword>
<dbReference type="SUPFAM" id="SSF63862">
    <property type="entry name" value="Thiamin pyrophosphokinase, substrate-binding domain"/>
    <property type="match status" value="1"/>
</dbReference>
<protein>
    <recommendedName>
        <fullName evidence="5">Thiamine diphosphokinase</fullName>
        <ecNumber evidence="5">2.7.6.2</ecNumber>
    </recommendedName>
</protein>
<evidence type="ECO:0000259" key="6">
    <source>
        <dbReference type="SMART" id="SM00983"/>
    </source>
</evidence>
<organism evidence="7 8">
    <name type="scientific">Sporosarcina quadrami</name>
    <dbReference type="NCBI Taxonomy" id="2762234"/>
    <lineage>
        <taxon>Bacteria</taxon>
        <taxon>Bacillati</taxon>
        <taxon>Bacillota</taxon>
        <taxon>Bacilli</taxon>
        <taxon>Bacillales</taxon>
        <taxon>Caryophanaceae</taxon>
        <taxon>Sporosarcina</taxon>
    </lineage>
</organism>
<name>A0ABR8U629_9BACL</name>